<name>A0A0B1SA34_OESDE</name>
<feature type="non-terminal residue" evidence="1">
    <location>
        <position position="107"/>
    </location>
</feature>
<organism evidence="1 2">
    <name type="scientific">Oesophagostomum dentatum</name>
    <name type="common">Nodular worm</name>
    <dbReference type="NCBI Taxonomy" id="61180"/>
    <lineage>
        <taxon>Eukaryota</taxon>
        <taxon>Metazoa</taxon>
        <taxon>Ecdysozoa</taxon>
        <taxon>Nematoda</taxon>
        <taxon>Chromadorea</taxon>
        <taxon>Rhabditida</taxon>
        <taxon>Rhabditina</taxon>
        <taxon>Rhabditomorpha</taxon>
        <taxon>Strongyloidea</taxon>
        <taxon>Strongylidae</taxon>
        <taxon>Oesophagostomum</taxon>
    </lineage>
</organism>
<protein>
    <recommendedName>
        <fullName evidence="3">Ig-like domain-containing protein</fullName>
    </recommendedName>
</protein>
<dbReference type="EMBL" id="KN599481">
    <property type="protein sequence ID" value="KHJ80756.1"/>
    <property type="molecule type" value="Genomic_DNA"/>
</dbReference>
<dbReference type="SUPFAM" id="SSF48726">
    <property type="entry name" value="Immunoglobulin"/>
    <property type="match status" value="1"/>
</dbReference>
<keyword evidence="2" id="KW-1185">Reference proteome</keyword>
<dbReference type="InterPro" id="IPR036179">
    <property type="entry name" value="Ig-like_dom_sf"/>
</dbReference>
<evidence type="ECO:0000313" key="1">
    <source>
        <dbReference type="EMBL" id="KHJ80756.1"/>
    </source>
</evidence>
<accession>A0A0B1SA34</accession>
<dbReference type="AlphaFoldDB" id="A0A0B1SA34"/>
<proteinExistence type="predicted"/>
<dbReference type="Gene3D" id="2.60.40.10">
    <property type="entry name" value="Immunoglobulins"/>
    <property type="match status" value="1"/>
</dbReference>
<sequence length="107" mass="11863">MFVYSPPVLRLPTGSMFHEVQGARPPRVIGGVRTAKIGGSIELRCPVFGYPQPWTRWEKDGAPLDNPLLVYDGDNIVIPNVMRTWQEHTDALLTTPSLCSLYGPAMP</sequence>
<evidence type="ECO:0000313" key="2">
    <source>
        <dbReference type="Proteomes" id="UP000053660"/>
    </source>
</evidence>
<dbReference type="OrthoDB" id="5970915at2759"/>
<dbReference type="InterPro" id="IPR013783">
    <property type="entry name" value="Ig-like_fold"/>
</dbReference>
<evidence type="ECO:0008006" key="3">
    <source>
        <dbReference type="Google" id="ProtNLM"/>
    </source>
</evidence>
<dbReference type="Proteomes" id="UP000053660">
    <property type="component" value="Unassembled WGS sequence"/>
</dbReference>
<reference evidence="1 2" key="1">
    <citation type="submission" date="2014-03" db="EMBL/GenBank/DDBJ databases">
        <title>Draft genome of the hookworm Oesophagostomum dentatum.</title>
        <authorList>
            <person name="Mitreva M."/>
        </authorList>
    </citation>
    <scope>NUCLEOTIDE SEQUENCE [LARGE SCALE GENOMIC DNA]</scope>
    <source>
        <strain evidence="1 2">OD-Hann</strain>
    </source>
</reference>
<gene>
    <name evidence="1" type="ORF">OESDEN_19565</name>
</gene>